<dbReference type="FunFam" id="3.40.50.1000:FF:000078">
    <property type="entry name" value="Bifunctional polynucleotide phosphatase/kinase"/>
    <property type="match status" value="1"/>
</dbReference>
<dbReference type="NCBIfam" id="TIGR01663">
    <property type="entry name" value="PNK-3'Pase"/>
    <property type="match status" value="1"/>
</dbReference>
<dbReference type="SUPFAM" id="SSF49879">
    <property type="entry name" value="SMAD/FHA domain"/>
    <property type="match status" value="1"/>
</dbReference>
<dbReference type="OMA" id="AADWKWW"/>
<dbReference type="EMBL" id="VCGU01000459">
    <property type="protein sequence ID" value="TRY61561.1"/>
    <property type="molecule type" value="Genomic_DNA"/>
</dbReference>
<comment type="caution">
    <text evidence="7">The sequence shown here is derived from an EMBL/GenBank/DDBJ whole genome shotgun (WGS) entry which is preliminary data.</text>
</comment>
<evidence type="ECO:0000256" key="4">
    <source>
        <dbReference type="ARBA" id="ARBA00023204"/>
    </source>
</evidence>
<dbReference type="InterPro" id="IPR013954">
    <property type="entry name" value="PNK3P"/>
</dbReference>
<dbReference type="PANTHER" id="PTHR12083">
    <property type="entry name" value="BIFUNCTIONAL POLYNUCLEOTIDE PHOSPHATASE/KINASE"/>
    <property type="match status" value="1"/>
</dbReference>
<dbReference type="InterPro" id="IPR027417">
    <property type="entry name" value="P-loop_NTPase"/>
</dbReference>
<dbReference type="GO" id="GO:0046404">
    <property type="term" value="F:ATP-dependent polydeoxyribonucleotide 5'-hydroxyl-kinase activity"/>
    <property type="evidence" value="ECO:0007669"/>
    <property type="project" value="InterPro"/>
</dbReference>
<dbReference type="InterPro" id="IPR006550">
    <property type="entry name" value="PNKP"/>
</dbReference>
<dbReference type="CDD" id="cd22716">
    <property type="entry name" value="FHA_APTX_PNKP"/>
    <property type="match status" value="1"/>
</dbReference>
<dbReference type="CDD" id="cd01625">
    <property type="entry name" value="HAD_PNP"/>
    <property type="match status" value="1"/>
</dbReference>
<reference evidence="7 8" key="1">
    <citation type="journal article" date="2018" name="Nat. Ecol. Evol.">
        <title>Genomic signatures of mitonuclear coevolution across populations of Tigriopus californicus.</title>
        <authorList>
            <person name="Barreto F.S."/>
            <person name="Watson E.T."/>
            <person name="Lima T.G."/>
            <person name="Willett C.S."/>
            <person name="Edmands S."/>
            <person name="Li W."/>
            <person name="Burton R.S."/>
        </authorList>
    </citation>
    <scope>NUCLEOTIDE SEQUENCE [LARGE SCALE GENOMIC DNA]</scope>
    <source>
        <strain evidence="7 8">San Diego</strain>
    </source>
</reference>
<keyword evidence="4" id="KW-0234">DNA repair</keyword>
<dbReference type="InterPro" id="IPR041388">
    <property type="entry name" value="FHA_2"/>
</dbReference>
<dbReference type="InterPro" id="IPR008984">
    <property type="entry name" value="SMAD_FHA_dom_sf"/>
</dbReference>
<dbReference type="Gene3D" id="3.40.50.300">
    <property type="entry name" value="P-loop containing nucleotide triphosphate hydrolases"/>
    <property type="match status" value="1"/>
</dbReference>
<keyword evidence="2" id="KW-0227">DNA damage</keyword>
<dbReference type="Pfam" id="PF13671">
    <property type="entry name" value="AAA_33"/>
    <property type="match status" value="1"/>
</dbReference>
<dbReference type="AlphaFoldDB" id="A0A553N7Z9"/>
<dbReference type="GO" id="GO:0003690">
    <property type="term" value="F:double-stranded DNA binding"/>
    <property type="evidence" value="ECO:0007669"/>
    <property type="project" value="TreeGrafter"/>
</dbReference>
<dbReference type="NCBIfam" id="TIGR01662">
    <property type="entry name" value="HAD-SF-IIIA"/>
    <property type="match status" value="1"/>
</dbReference>
<gene>
    <name evidence="7" type="ORF">TCAL_05698</name>
</gene>
<dbReference type="InterPro" id="IPR006551">
    <property type="entry name" value="Polynucleotide_phosphatase"/>
</dbReference>
<dbReference type="GO" id="GO:0005634">
    <property type="term" value="C:nucleus"/>
    <property type="evidence" value="ECO:0007669"/>
    <property type="project" value="UniProtKB-SubCell"/>
</dbReference>
<dbReference type="SUPFAM" id="SSF52540">
    <property type="entry name" value="P-loop containing nucleoside triphosphate hydrolases"/>
    <property type="match status" value="1"/>
</dbReference>
<dbReference type="SUPFAM" id="SSF56784">
    <property type="entry name" value="HAD-like"/>
    <property type="match status" value="1"/>
</dbReference>
<accession>A0A553N7Z9</accession>
<dbReference type="Pfam" id="PF17913">
    <property type="entry name" value="FHA_2"/>
    <property type="match status" value="1"/>
</dbReference>
<dbReference type="PANTHER" id="PTHR12083:SF9">
    <property type="entry name" value="BIFUNCTIONAL POLYNUCLEOTIDE PHOSPHATASE_KINASE"/>
    <property type="match status" value="1"/>
</dbReference>
<dbReference type="Gene3D" id="2.60.200.20">
    <property type="match status" value="1"/>
</dbReference>
<dbReference type="InterPro" id="IPR006549">
    <property type="entry name" value="HAD-SF_hydro_IIIA"/>
</dbReference>
<dbReference type="Gene3D" id="3.40.50.1000">
    <property type="entry name" value="HAD superfamily/HAD-like"/>
    <property type="match status" value="1"/>
</dbReference>
<dbReference type="InterPro" id="IPR036412">
    <property type="entry name" value="HAD-like_sf"/>
</dbReference>
<protein>
    <recommendedName>
        <fullName evidence="6">PNK FHA domain-containing protein</fullName>
    </recommendedName>
</protein>
<evidence type="ECO:0000259" key="6">
    <source>
        <dbReference type="Pfam" id="PF17913"/>
    </source>
</evidence>
<evidence type="ECO:0000313" key="7">
    <source>
        <dbReference type="EMBL" id="TRY61561.1"/>
    </source>
</evidence>
<evidence type="ECO:0000256" key="1">
    <source>
        <dbReference type="ARBA" id="ARBA00004123"/>
    </source>
</evidence>
<organism evidence="7 8">
    <name type="scientific">Tigriopus californicus</name>
    <name type="common">Marine copepod</name>
    <dbReference type="NCBI Taxonomy" id="6832"/>
    <lineage>
        <taxon>Eukaryota</taxon>
        <taxon>Metazoa</taxon>
        <taxon>Ecdysozoa</taxon>
        <taxon>Arthropoda</taxon>
        <taxon>Crustacea</taxon>
        <taxon>Multicrustacea</taxon>
        <taxon>Hexanauplia</taxon>
        <taxon>Copepoda</taxon>
        <taxon>Harpacticoida</taxon>
        <taxon>Harpacticidae</taxon>
        <taxon>Tigriopus</taxon>
    </lineage>
</organism>
<dbReference type="InterPro" id="IPR023214">
    <property type="entry name" value="HAD_sf"/>
</dbReference>
<feature type="non-terminal residue" evidence="7">
    <location>
        <position position="534"/>
    </location>
</feature>
<dbReference type="Proteomes" id="UP000318571">
    <property type="component" value="Chromosome 8"/>
</dbReference>
<dbReference type="Pfam" id="PF08645">
    <property type="entry name" value="PNK3P"/>
    <property type="match status" value="1"/>
</dbReference>
<evidence type="ECO:0000313" key="8">
    <source>
        <dbReference type="Proteomes" id="UP000318571"/>
    </source>
</evidence>
<dbReference type="FunFam" id="3.40.50.300:FF:000737">
    <property type="entry name" value="Bifunctional polynucleotide phosphatase/kinase"/>
    <property type="match status" value="1"/>
</dbReference>
<dbReference type="GO" id="GO:0046403">
    <property type="term" value="F:polynucleotide 3'-phosphatase activity"/>
    <property type="evidence" value="ECO:0007669"/>
    <property type="project" value="InterPro"/>
</dbReference>
<feature type="domain" description="PNK FHA" evidence="6">
    <location>
        <begin position="5"/>
        <end position="73"/>
    </location>
</feature>
<proteinExistence type="predicted"/>
<evidence type="ECO:0000256" key="2">
    <source>
        <dbReference type="ARBA" id="ARBA00022763"/>
    </source>
</evidence>
<dbReference type="GO" id="GO:0006281">
    <property type="term" value="P:DNA repair"/>
    <property type="evidence" value="ECO:0007669"/>
    <property type="project" value="UniProtKB-KW"/>
</dbReference>
<dbReference type="STRING" id="6832.A0A553N7Z9"/>
<keyword evidence="3" id="KW-0378">Hydrolase</keyword>
<evidence type="ECO:0000256" key="3">
    <source>
        <dbReference type="ARBA" id="ARBA00022801"/>
    </source>
</evidence>
<dbReference type="NCBIfam" id="TIGR01664">
    <property type="entry name" value="DNA-3'-Pase"/>
    <property type="match status" value="1"/>
</dbReference>
<keyword evidence="8" id="KW-1185">Reference proteome</keyword>
<sequence>MANKCFVRCCSKRHPDILLPNNESLMLGRGPQTKIKEKRCSREQVQLWANYSKFIVQLKQIGPNPAVVNGKEFVKGDIGELEHEETVELLPGEFKYKIIFDPKPPKDKSSPLRDPIKRKMTTEVKTPLKVSKTQSSLFDVDYDITALEGSHGFRWEKVQNGDIYVMTSESCAGKSKIAAFDMDGTIITTQSGRVFAKDVNDWRILYPEVPGKLKSLHLDGYKIVIITNQRGIAIGRVKLDDFKVKVQRIAQKLNVPLQLFCCSGDGGMFRKPRIGVWNLLKARMNDNISINQESSFYCGDAAGRLASWMSGKKKDFSCSDRLFALNLEVAFHTPEEFFLGQKPTKKYNLPEFDPKSVDPKAPLLEPKSTELTSETQEVILLVGVQGSGKSFLAETIYEPAGYVVASNDRSGGRDKTLKILAQALDAGQSVVVDNTHGERDTRQKFVEVAQKRGVPVRCFLMKASAQQARHNNLFRELIGSDHAMIKEPLFHAFKARYQEPDLNEGFSAIAKVNFVPKFRNPEEERLYRMYLQEK</sequence>
<comment type="subcellular location">
    <subcellularLocation>
        <location evidence="1">Nucleus</location>
    </subcellularLocation>
</comment>
<keyword evidence="5" id="KW-0539">Nucleus</keyword>
<name>A0A553N7Z9_TIGCA</name>
<evidence type="ECO:0000256" key="5">
    <source>
        <dbReference type="ARBA" id="ARBA00023242"/>
    </source>
</evidence>